<accession>A0A067QIE4</accession>
<dbReference type="InParanoid" id="A0A067QIE4"/>
<reference evidence="1 2" key="1">
    <citation type="journal article" date="2014" name="Nat. Commun.">
        <title>Molecular traces of alternative social organization in a termite genome.</title>
        <authorList>
            <person name="Terrapon N."/>
            <person name="Li C."/>
            <person name="Robertson H.M."/>
            <person name="Ji L."/>
            <person name="Meng X."/>
            <person name="Booth W."/>
            <person name="Chen Z."/>
            <person name="Childers C.P."/>
            <person name="Glastad K.M."/>
            <person name="Gokhale K."/>
            <person name="Gowin J."/>
            <person name="Gronenberg W."/>
            <person name="Hermansen R.A."/>
            <person name="Hu H."/>
            <person name="Hunt B.G."/>
            <person name="Huylmans A.K."/>
            <person name="Khalil S.M."/>
            <person name="Mitchell R.D."/>
            <person name="Munoz-Torres M.C."/>
            <person name="Mustard J.A."/>
            <person name="Pan H."/>
            <person name="Reese J.T."/>
            <person name="Scharf M.E."/>
            <person name="Sun F."/>
            <person name="Vogel H."/>
            <person name="Xiao J."/>
            <person name="Yang W."/>
            <person name="Yang Z."/>
            <person name="Yang Z."/>
            <person name="Zhou J."/>
            <person name="Zhu J."/>
            <person name="Brent C.S."/>
            <person name="Elsik C.G."/>
            <person name="Goodisman M.A."/>
            <person name="Liberles D.A."/>
            <person name="Roe R.M."/>
            <person name="Vargo E.L."/>
            <person name="Vilcinskas A."/>
            <person name="Wang J."/>
            <person name="Bornberg-Bauer E."/>
            <person name="Korb J."/>
            <person name="Zhang G."/>
            <person name="Liebig J."/>
        </authorList>
    </citation>
    <scope>NUCLEOTIDE SEQUENCE [LARGE SCALE GENOMIC DNA]</scope>
    <source>
        <tissue evidence="1">Whole organism</tissue>
    </source>
</reference>
<dbReference type="AlphaFoldDB" id="A0A067QIE4"/>
<evidence type="ECO:0000313" key="1">
    <source>
        <dbReference type="EMBL" id="KDR08394.1"/>
    </source>
</evidence>
<proteinExistence type="predicted"/>
<sequence>MNRITLPISLRNSDHSERIVLRWPSCPSLRPPIQMHQEKSNFLNPIKDFLALKKLGAYSICCECGKIYTGQINHSAETKVKEQHRHMWLYHLVKSITTEHSTNMGHHIL</sequence>
<protein>
    <recommendedName>
        <fullName evidence="3">GIY-YIG domain-containing protein</fullName>
    </recommendedName>
</protein>
<organism evidence="1 2">
    <name type="scientific">Zootermopsis nevadensis</name>
    <name type="common">Dampwood termite</name>
    <dbReference type="NCBI Taxonomy" id="136037"/>
    <lineage>
        <taxon>Eukaryota</taxon>
        <taxon>Metazoa</taxon>
        <taxon>Ecdysozoa</taxon>
        <taxon>Arthropoda</taxon>
        <taxon>Hexapoda</taxon>
        <taxon>Insecta</taxon>
        <taxon>Pterygota</taxon>
        <taxon>Neoptera</taxon>
        <taxon>Polyneoptera</taxon>
        <taxon>Dictyoptera</taxon>
        <taxon>Blattodea</taxon>
        <taxon>Blattoidea</taxon>
        <taxon>Termitoidae</taxon>
        <taxon>Termopsidae</taxon>
        <taxon>Zootermopsis</taxon>
    </lineage>
</organism>
<evidence type="ECO:0000313" key="2">
    <source>
        <dbReference type="Proteomes" id="UP000027135"/>
    </source>
</evidence>
<dbReference type="EMBL" id="KK853332">
    <property type="protein sequence ID" value="KDR08394.1"/>
    <property type="molecule type" value="Genomic_DNA"/>
</dbReference>
<name>A0A067QIE4_ZOONE</name>
<evidence type="ECO:0008006" key="3">
    <source>
        <dbReference type="Google" id="ProtNLM"/>
    </source>
</evidence>
<keyword evidence="2" id="KW-1185">Reference proteome</keyword>
<dbReference type="Proteomes" id="UP000027135">
    <property type="component" value="Unassembled WGS sequence"/>
</dbReference>
<gene>
    <name evidence="1" type="ORF">L798_00808</name>
</gene>